<keyword evidence="1" id="KW-0880">Kelch repeat</keyword>
<evidence type="ECO:0000313" key="5">
    <source>
        <dbReference type="EMBL" id="KAF9962680.1"/>
    </source>
</evidence>
<dbReference type="SUPFAM" id="SSF117281">
    <property type="entry name" value="Kelch motif"/>
    <property type="match status" value="1"/>
</dbReference>
<keyword evidence="4" id="KW-0812">Transmembrane</keyword>
<dbReference type="Pfam" id="PF24681">
    <property type="entry name" value="Kelch_KLHDC2_KLHL20_DRC7"/>
    <property type="match status" value="1"/>
</dbReference>
<evidence type="ECO:0000256" key="2">
    <source>
        <dbReference type="ARBA" id="ARBA00022737"/>
    </source>
</evidence>
<dbReference type="InterPro" id="IPR015915">
    <property type="entry name" value="Kelch-typ_b-propeller"/>
</dbReference>
<reference evidence="5" key="1">
    <citation type="journal article" date="2020" name="Fungal Divers.">
        <title>Resolving the Mortierellaceae phylogeny through synthesis of multi-gene phylogenetics and phylogenomics.</title>
        <authorList>
            <person name="Vandepol N."/>
            <person name="Liber J."/>
            <person name="Desiro A."/>
            <person name="Na H."/>
            <person name="Kennedy M."/>
            <person name="Barry K."/>
            <person name="Grigoriev I.V."/>
            <person name="Miller A.N."/>
            <person name="O'Donnell K."/>
            <person name="Stajich J.E."/>
            <person name="Bonito G."/>
        </authorList>
    </citation>
    <scope>NUCLEOTIDE SEQUENCE</scope>
    <source>
        <strain evidence="5">MES-2147</strain>
    </source>
</reference>
<dbReference type="Proteomes" id="UP000749646">
    <property type="component" value="Unassembled WGS sequence"/>
</dbReference>
<keyword evidence="6" id="KW-1185">Reference proteome</keyword>
<organism evidence="5 6">
    <name type="scientific">Modicella reniformis</name>
    <dbReference type="NCBI Taxonomy" id="1440133"/>
    <lineage>
        <taxon>Eukaryota</taxon>
        <taxon>Fungi</taxon>
        <taxon>Fungi incertae sedis</taxon>
        <taxon>Mucoromycota</taxon>
        <taxon>Mortierellomycotina</taxon>
        <taxon>Mortierellomycetes</taxon>
        <taxon>Mortierellales</taxon>
        <taxon>Mortierellaceae</taxon>
        <taxon>Modicella</taxon>
    </lineage>
</organism>
<dbReference type="PANTHER" id="PTHR46093:SF18">
    <property type="entry name" value="FIBRONECTIN TYPE-III DOMAIN-CONTAINING PROTEIN"/>
    <property type="match status" value="1"/>
</dbReference>
<evidence type="ECO:0000256" key="3">
    <source>
        <dbReference type="SAM" id="MobiDB-lite"/>
    </source>
</evidence>
<feature type="transmembrane region" description="Helical" evidence="4">
    <location>
        <begin position="365"/>
        <end position="387"/>
    </location>
</feature>
<keyword evidence="2" id="KW-0677">Repeat</keyword>
<dbReference type="AlphaFoldDB" id="A0A9P6J4S6"/>
<sequence>MGSTFGPRWALFSTSKHLVVVAVVVSIFFLFKSADAQALLPTTTWGSAYTAQEGQKFIIQGGSNGTHTISQTFSIDLSTSWDTSSVPYTQLKNGPADYKHSATLIQDKQTWFMISNGTGYEYSLLLNSWKSLGGSGLLSKARGLGAITDSSSGLVYVPNGYLSNREIQMARYDTAQNTLNGSPMPPDLSSLVSYSIAWSVQAQKMVVYGGATGGTNNVKSNMYTWDSSSSWVVVTPQGDIPTPRRSACMVPAYNGAKMVLFGGLTDQSNSVLSDIYILDTATMTWKRGADAGAAGARAEAACTVSNDLFIAWGGGGVNTVISSNLTIIYNLKRDIWQSTYSPNFDSSPSGEDDKGSPGSGKVVKVVAVIFGVVGAVVILAVVIGSFLHCRRRKHIAVELGHSNNGTATGANATTGIHGQKMPFGPTQHEPWQQEPWQQQQGDWPLSMPMQFHQTQASVCPPVPYSLPYTTYQPPVLHDYQEFQQPPRIFQPHAAHQQPIYSSEDSGLVSSTLTPSTASVYSQSIDLHQRPTVYYPLESSITELTPELEYQPRSERPLQNPQSTHVFSGSNEDDNDTGHRRNPQGL</sequence>
<keyword evidence="4" id="KW-1133">Transmembrane helix</keyword>
<evidence type="ECO:0000256" key="1">
    <source>
        <dbReference type="ARBA" id="ARBA00022441"/>
    </source>
</evidence>
<feature type="compositionally biased region" description="Polar residues" evidence="3">
    <location>
        <begin position="556"/>
        <end position="569"/>
    </location>
</feature>
<name>A0A9P6J4S6_9FUNG</name>
<comment type="caution">
    <text evidence="5">The sequence shown here is derived from an EMBL/GenBank/DDBJ whole genome shotgun (WGS) entry which is preliminary data.</text>
</comment>
<accession>A0A9P6J4S6</accession>
<gene>
    <name evidence="5" type="ORF">BGZ65_008527</name>
</gene>
<protein>
    <recommendedName>
        <fullName evidence="7">Galactose oxidase</fullName>
    </recommendedName>
</protein>
<evidence type="ECO:0008006" key="7">
    <source>
        <dbReference type="Google" id="ProtNLM"/>
    </source>
</evidence>
<evidence type="ECO:0000313" key="6">
    <source>
        <dbReference type="Proteomes" id="UP000749646"/>
    </source>
</evidence>
<dbReference type="OrthoDB" id="432528at2759"/>
<proteinExistence type="predicted"/>
<evidence type="ECO:0000256" key="4">
    <source>
        <dbReference type="SAM" id="Phobius"/>
    </source>
</evidence>
<dbReference type="Gene3D" id="2.120.10.80">
    <property type="entry name" value="Kelch-type beta propeller"/>
    <property type="match status" value="2"/>
</dbReference>
<keyword evidence="4" id="KW-0472">Membrane</keyword>
<dbReference type="EMBL" id="JAAAHW010006366">
    <property type="protein sequence ID" value="KAF9962680.1"/>
    <property type="molecule type" value="Genomic_DNA"/>
</dbReference>
<dbReference type="PANTHER" id="PTHR46093">
    <property type="entry name" value="ACYL-COA-BINDING DOMAIN-CONTAINING PROTEIN 5"/>
    <property type="match status" value="1"/>
</dbReference>
<feature type="region of interest" description="Disordered" evidence="3">
    <location>
        <begin position="546"/>
        <end position="585"/>
    </location>
</feature>